<dbReference type="AlphaFoldDB" id="A0A9X1JP51"/>
<gene>
    <name evidence="1" type="ORF">KCG49_04020</name>
</gene>
<organism evidence="1 2">
    <name type="scientific">Winogradskyella luteola</name>
    <dbReference type="NCBI Taxonomy" id="2828330"/>
    <lineage>
        <taxon>Bacteria</taxon>
        <taxon>Pseudomonadati</taxon>
        <taxon>Bacteroidota</taxon>
        <taxon>Flavobacteriia</taxon>
        <taxon>Flavobacteriales</taxon>
        <taxon>Flavobacteriaceae</taxon>
        <taxon>Winogradskyella</taxon>
    </lineage>
</organism>
<evidence type="ECO:0000313" key="2">
    <source>
        <dbReference type="Proteomes" id="UP001138894"/>
    </source>
</evidence>
<accession>A0A9X1JP51</accession>
<proteinExistence type="predicted"/>
<sequence length="189" mass="22756">MRLRFSHTKLYKWIITAIRFGKRYKTLFTYSGLLFLTISNFYLRSDVIDLEVELQKIKSENSKLIADMVYFNRSFEDFPLPVWQKVKRNGAFVMQYVNKAYYLKYLEPRGFSRYDYMGSTDFDIYDQKTASVFHARDLSLAIDGSWRRFDESILEVETNQRTRLDVIKWRIIERQDTLIYGMVIPEKIK</sequence>
<dbReference type="RefSeq" id="WP_218544914.1">
    <property type="nucleotide sequence ID" value="NZ_JAGSPD010000003.1"/>
</dbReference>
<dbReference type="EMBL" id="JAGSPD010000003">
    <property type="protein sequence ID" value="MBV7268359.1"/>
    <property type="molecule type" value="Genomic_DNA"/>
</dbReference>
<name>A0A9X1JP51_9FLAO</name>
<keyword evidence="2" id="KW-1185">Reference proteome</keyword>
<comment type="caution">
    <text evidence="1">The sequence shown here is derived from an EMBL/GenBank/DDBJ whole genome shotgun (WGS) entry which is preliminary data.</text>
</comment>
<dbReference type="Proteomes" id="UP001138894">
    <property type="component" value="Unassembled WGS sequence"/>
</dbReference>
<protein>
    <submittedName>
        <fullName evidence="1">Uncharacterized protein</fullName>
    </submittedName>
</protein>
<evidence type="ECO:0000313" key="1">
    <source>
        <dbReference type="EMBL" id="MBV7268359.1"/>
    </source>
</evidence>
<reference evidence="1" key="1">
    <citation type="submission" date="2021-04" db="EMBL/GenBank/DDBJ databases">
        <authorList>
            <person name="Pira H."/>
            <person name="Risdian C."/>
            <person name="Wink J."/>
        </authorList>
    </citation>
    <scope>NUCLEOTIDE SEQUENCE</scope>
    <source>
        <strain evidence="1">WHY3</strain>
    </source>
</reference>